<comment type="caution">
    <text evidence="6">The sequence shown here is derived from an EMBL/GenBank/DDBJ whole genome shotgun (WGS) entry which is preliminary data.</text>
</comment>
<gene>
    <name evidence="6" type="ORF">RJ641_008985</name>
</gene>
<dbReference type="InterPro" id="IPR011990">
    <property type="entry name" value="TPR-like_helical_dom_sf"/>
</dbReference>
<dbReference type="Pfam" id="PF01753">
    <property type="entry name" value="zf-MYND"/>
    <property type="match status" value="1"/>
</dbReference>
<dbReference type="EMBL" id="JBAMMX010000016">
    <property type="protein sequence ID" value="KAK6924659.1"/>
    <property type="molecule type" value="Genomic_DNA"/>
</dbReference>
<protein>
    <submittedName>
        <fullName evidence="6">Zinc finger, MYND-type</fullName>
    </submittedName>
</protein>
<dbReference type="Gene3D" id="1.25.40.10">
    <property type="entry name" value="Tetratricopeptide repeat domain"/>
    <property type="match status" value="1"/>
</dbReference>
<proteinExistence type="predicted"/>
<dbReference type="PANTHER" id="PTHR46758">
    <property type="entry name" value="MYND DOMAIN-CONTAINING"/>
    <property type="match status" value="1"/>
</dbReference>
<dbReference type="GO" id="GO:0008270">
    <property type="term" value="F:zinc ion binding"/>
    <property type="evidence" value="ECO:0007669"/>
    <property type="project" value="UniProtKB-KW"/>
</dbReference>
<feature type="domain" description="MYND-type" evidence="5">
    <location>
        <begin position="259"/>
        <end position="301"/>
    </location>
</feature>
<evidence type="ECO:0000313" key="6">
    <source>
        <dbReference type="EMBL" id="KAK6924659.1"/>
    </source>
</evidence>
<keyword evidence="1" id="KW-0479">Metal-binding</keyword>
<evidence type="ECO:0000313" key="7">
    <source>
        <dbReference type="Proteomes" id="UP001370490"/>
    </source>
</evidence>
<keyword evidence="7" id="KW-1185">Reference proteome</keyword>
<dbReference type="InterPro" id="IPR036047">
    <property type="entry name" value="F-box-like_dom_sf"/>
</dbReference>
<dbReference type="InterPro" id="IPR044508">
    <property type="entry name" value="At5g50450/At1g67340-like"/>
</dbReference>
<reference evidence="6 7" key="1">
    <citation type="submission" date="2023-12" db="EMBL/GenBank/DDBJ databases">
        <title>A high-quality genome assembly for Dillenia turbinata (Dilleniales).</title>
        <authorList>
            <person name="Chanderbali A."/>
        </authorList>
    </citation>
    <scope>NUCLEOTIDE SEQUENCE [LARGE SCALE GENOMIC DNA]</scope>
    <source>
        <strain evidence="6">LSX21</strain>
        <tissue evidence="6">Leaf</tissue>
    </source>
</reference>
<dbReference type="AlphaFoldDB" id="A0AAN8Z335"/>
<dbReference type="PANTHER" id="PTHR46758:SF2">
    <property type="entry name" value="OJ1485_B09.11 PROTEIN"/>
    <property type="match status" value="1"/>
</dbReference>
<organism evidence="6 7">
    <name type="scientific">Dillenia turbinata</name>
    <dbReference type="NCBI Taxonomy" id="194707"/>
    <lineage>
        <taxon>Eukaryota</taxon>
        <taxon>Viridiplantae</taxon>
        <taxon>Streptophyta</taxon>
        <taxon>Embryophyta</taxon>
        <taxon>Tracheophyta</taxon>
        <taxon>Spermatophyta</taxon>
        <taxon>Magnoliopsida</taxon>
        <taxon>eudicotyledons</taxon>
        <taxon>Gunneridae</taxon>
        <taxon>Pentapetalae</taxon>
        <taxon>Dilleniales</taxon>
        <taxon>Dilleniaceae</taxon>
        <taxon>Dillenia</taxon>
    </lineage>
</organism>
<keyword evidence="3" id="KW-0862">Zinc</keyword>
<dbReference type="Proteomes" id="UP001370490">
    <property type="component" value="Unassembled WGS sequence"/>
</dbReference>
<evidence type="ECO:0000256" key="3">
    <source>
        <dbReference type="ARBA" id="ARBA00022833"/>
    </source>
</evidence>
<evidence type="ECO:0000256" key="1">
    <source>
        <dbReference type="ARBA" id="ARBA00022723"/>
    </source>
</evidence>
<dbReference type="FunFam" id="6.10.140.2220:FF:000033">
    <property type="entry name" value="Predicted protein"/>
    <property type="match status" value="1"/>
</dbReference>
<dbReference type="PROSITE" id="PS50865">
    <property type="entry name" value="ZF_MYND_2"/>
    <property type="match status" value="1"/>
</dbReference>
<dbReference type="InterPro" id="IPR002893">
    <property type="entry name" value="Znf_MYND"/>
</dbReference>
<name>A0AAN8Z335_9MAGN</name>
<dbReference type="Gene3D" id="6.10.140.2220">
    <property type="match status" value="1"/>
</dbReference>
<dbReference type="SUPFAM" id="SSF144232">
    <property type="entry name" value="HIT/MYND zinc finger-like"/>
    <property type="match status" value="1"/>
</dbReference>
<evidence type="ECO:0000259" key="5">
    <source>
        <dbReference type="PROSITE" id="PS50865"/>
    </source>
</evidence>
<evidence type="ECO:0000256" key="2">
    <source>
        <dbReference type="ARBA" id="ARBA00022771"/>
    </source>
</evidence>
<dbReference type="Pfam" id="PF23310">
    <property type="entry name" value="TPR_27"/>
    <property type="match status" value="1"/>
</dbReference>
<dbReference type="InterPro" id="IPR057136">
    <property type="entry name" value="At2g35280_TPR_dom"/>
</dbReference>
<keyword evidence="2 4" id="KW-0863">Zinc-finger</keyword>
<sequence length="351" mass="39037">MVASRKQRTSRRSNGKSDYFDGLPDDIIICIFRKLCSTASCPSHFISVLLTCKRLNTLGLHPLVLRKANPKSFAVGARNWSESAHRFLKECAKSGNSEACYTLGMIEFYCLQNRRSGISLLAKAAIKSHAQALYSLAVIQFNGSGGTKNDKNLRAGIILCARAAGLGHFTALRELGHCLQDGYGTSQNIAEGRRLLVQANTLEAMSQLGSKALPRVLLHQLSTSFSTPLEIDVANKFLVEWYGLKDDALGPEGLRMCSNARCGRPETRRHEFRRCSVCGTRFYCSRGCQALDWKMKHKGECIPSWELFFMENGVAHVEDGQVEQWFHAVDEGNDDVESMQDEDGVDTFVEI</sequence>
<dbReference type="SUPFAM" id="SSF81901">
    <property type="entry name" value="HCP-like"/>
    <property type="match status" value="1"/>
</dbReference>
<dbReference type="SUPFAM" id="SSF81383">
    <property type="entry name" value="F-box domain"/>
    <property type="match status" value="1"/>
</dbReference>
<accession>A0AAN8Z335</accession>
<evidence type="ECO:0000256" key="4">
    <source>
        <dbReference type="PROSITE-ProRule" id="PRU00134"/>
    </source>
</evidence>